<reference evidence="1" key="1">
    <citation type="submission" date="2020-05" db="EMBL/GenBank/DDBJ databases">
        <title>Large-scale comparative analyses of tick genomes elucidate their genetic diversity and vector capacities.</title>
        <authorList>
            <person name="Jia N."/>
            <person name="Wang J."/>
            <person name="Shi W."/>
            <person name="Du L."/>
            <person name="Sun Y."/>
            <person name="Zhan W."/>
            <person name="Jiang J."/>
            <person name="Wang Q."/>
            <person name="Zhang B."/>
            <person name="Ji P."/>
            <person name="Sakyi L.B."/>
            <person name="Cui X."/>
            <person name="Yuan T."/>
            <person name="Jiang B."/>
            <person name="Yang W."/>
            <person name="Lam T.T.-Y."/>
            <person name="Chang Q."/>
            <person name="Ding S."/>
            <person name="Wang X."/>
            <person name="Zhu J."/>
            <person name="Ruan X."/>
            <person name="Zhao L."/>
            <person name="Wei J."/>
            <person name="Que T."/>
            <person name="Du C."/>
            <person name="Cheng J."/>
            <person name="Dai P."/>
            <person name="Han X."/>
            <person name="Huang E."/>
            <person name="Gao Y."/>
            <person name="Liu J."/>
            <person name="Shao H."/>
            <person name="Ye R."/>
            <person name="Li L."/>
            <person name="Wei W."/>
            <person name="Wang X."/>
            <person name="Wang C."/>
            <person name="Yang T."/>
            <person name="Huo Q."/>
            <person name="Li W."/>
            <person name="Guo W."/>
            <person name="Chen H."/>
            <person name="Zhou L."/>
            <person name="Ni X."/>
            <person name="Tian J."/>
            <person name="Zhou Y."/>
            <person name="Sheng Y."/>
            <person name="Liu T."/>
            <person name="Pan Y."/>
            <person name="Xia L."/>
            <person name="Li J."/>
            <person name="Zhao F."/>
            <person name="Cao W."/>
        </authorList>
    </citation>
    <scope>NUCLEOTIDE SEQUENCE</scope>
    <source>
        <strain evidence="1">Dsil-2018</strain>
    </source>
</reference>
<dbReference type="Proteomes" id="UP000821865">
    <property type="component" value="Chromosome 3"/>
</dbReference>
<accession>A0ACB8D439</accession>
<sequence>MDEEEPVQVLKGQPCHQSELPGLRFPPERSKQCIYPRRVFLAEQFIKPRPVFLGELGKQVWRSLCLIRPAPLRCEHMTPAYSGAAVVGRRPDPAHTRVVRRLPGLRPGLPPLPYLVLDSSLRLFVPLCLTGEALMVIGRLDSNTALDYDQLKATLLQRFRCTAEGYRKKFRTARTEDHETGLQYAGRI</sequence>
<evidence type="ECO:0000313" key="2">
    <source>
        <dbReference type="Proteomes" id="UP000821865"/>
    </source>
</evidence>
<proteinExistence type="predicted"/>
<gene>
    <name evidence="1" type="ORF">HPB49_008937</name>
</gene>
<name>A0ACB8D439_DERSI</name>
<comment type="caution">
    <text evidence="1">The sequence shown here is derived from an EMBL/GenBank/DDBJ whole genome shotgun (WGS) entry which is preliminary data.</text>
</comment>
<dbReference type="EMBL" id="CM023472">
    <property type="protein sequence ID" value="KAH7959150.1"/>
    <property type="molecule type" value="Genomic_DNA"/>
</dbReference>
<organism evidence="1 2">
    <name type="scientific">Dermacentor silvarum</name>
    <name type="common">Tick</name>
    <dbReference type="NCBI Taxonomy" id="543639"/>
    <lineage>
        <taxon>Eukaryota</taxon>
        <taxon>Metazoa</taxon>
        <taxon>Ecdysozoa</taxon>
        <taxon>Arthropoda</taxon>
        <taxon>Chelicerata</taxon>
        <taxon>Arachnida</taxon>
        <taxon>Acari</taxon>
        <taxon>Parasitiformes</taxon>
        <taxon>Ixodida</taxon>
        <taxon>Ixodoidea</taxon>
        <taxon>Ixodidae</taxon>
        <taxon>Rhipicephalinae</taxon>
        <taxon>Dermacentor</taxon>
    </lineage>
</organism>
<keyword evidence="2" id="KW-1185">Reference proteome</keyword>
<evidence type="ECO:0000313" key="1">
    <source>
        <dbReference type="EMBL" id="KAH7959150.1"/>
    </source>
</evidence>
<protein>
    <submittedName>
        <fullName evidence="1">Uncharacterized protein</fullName>
    </submittedName>
</protein>